<dbReference type="Pfam" id="PF10236">
    <property type="entry name" value="DAP3"/>
    <property type="match status" value="1"/>
</dbReference>
<dbReference type="SUPFAM" id="SSF52540">
    <property type="entry name" value="P-loop containing nucleoside triphosphate hydrolases"/>
    <property type="match status" value="1"/>
</dbReference>
<sequence length="788" mass="90932">MLVNCSVLGTVTIFSIPLSDKITIKNDEYITKSLTFDILKKYIWERENNILKYLTNDASKLDLWRVDVEEVVDVLTEDDIVQKLGGKKMSPHFLFRNHFNDQLSEGKIHIIIQPLPPTTEIPTKRRRIDNWVEYTAKDGLVDLPPILSTMLAYEKFRPAPRNEFKKLLKDLQIGQNIMLPSLGQEPKNYGEDYQGRSFLITEQMIEIWNMLASDSDRSIKRVLSGPVGVGKSYLALFLAAKAFAEGWLLLYVSDANELVKPDDAKIAKEICMRFLALNRDILTKNHFYQMMSLLSRSEDNEEKVYQTVASNIMDDLLKQLKEKTLLVIDEHGILFEPDPPIPHKQIRLNPLMHLNAWNQERKGCRVVVTGTAHAKFEQVYLKDGMTNWIIFVSPLSSVIFNKLLSMNNVLSSTTIIRDKVTEITNRVPRELMKLSNGLNDNCGNSKNIDTSKIINFLIQFEQDRNLDFFNVAQNYYTHHLNPTRRYSTRHALASMFLPRKEGDIDRDRKGFDHRFVDLGLVYRIKFRGRVQHHPLCPAAKNALLQLYKSIPLPQHKSMCVKDGNMTGIEFEDVLFQQLLRYPDVTFTTTDLVGKLRIPLNIKFNYFKILQDPPERITNDDILFRCYEGYPRFDFILGRTFIQVSISNFTAHNTKSADIEKAFTVKINQKNQIENYLDNAYGGNHQAYIDSSTKKFIVTRNGQKVHDFHIVYICGKVGNPNHTGKVKDFPDILHINLDELNQKLFGSPGFPLGTGDWNGSGGYRLETSEFRNGFGWLGLKYQRRCYEIF</sequence>
<dbReference type="GO" id="GO:0043657">
    <property type="term" value="C:host cell"/>
    <property type="evidence" value="ECO:0007669"/>
    <property type="project" value="UniProtKB-SubCell"/>
</dbReference>
<dbReference type="AlphaFoldDB" id="A0A2I1GW36"/>
<evidence type="ECO:0000313" key="6">
    <source>
        <dbReference type="Proteomes" id="UP000234323"/>
    </source>
</evidence>
<dbReference type="Gene3D" id="3.40.50.300">
    <property type="entry name" value="P-loop containing nucleotide triphosphate hydrolases"/>
    <property type="match status" value="1"/>
</dbReference>
<dbReference type="Proteomes" id="UP000234323">
    <property type="component" value="Unassembled WGS sequence"/>
</dbReference>
<dbReference type="EMBL" id="LLXI01000927">
    <property type="protein sequence ID" value="PKY50838.1"/>
    <property type="molecule type" value="Genomic_DNA"/>
</dbReference>
<accession>A0A2I1GW36</accession>
<protein>
    <recommendedName>
        <fullName evidence="4">Crinkler effector protein N-terminal domain-containing protein</fullName>
    </recommendedName>
</protein>
<dbReference type="InterPro" id="IPR045379">
    <property type="entry name" value="Crinkler_N"/>
</dbReference>
<dbReference type="GO" id="GO:0005576">
    <property type="term" value="C:extracellular region"/>
    <property type="evidence" value="ECO:0007669"/>
    <property type="project" value="UniProtKB-SubCell"/>
</dbReference>
<dbReference type="InterPro" id="IPR027417">
    <property type="entry name" value="P-loop_NTPase"/>
</dbReference>
<dbReference type="VEuPathDB" id="FungiDB:FUN_015441"/>
<feature type="domain" description="Crinkler effector protein N-terminal" evidence="4">
    <location>
        <begin position="4"/>
        <end position="113"/>
    </location>
</feature>
<organism evidence="5 6">
    <name type="scientific">Rhizophagus irregularis</name>
    <dbReference type="NCBI Taxonomy" id="588596"/>
    <lineage>
        <taxon>Eukaryota</taxon>
        <taxon>Fungi</taxon>
        <taxon>Fungi incertae sedis</taxon>
        <taxon>Mucoromycota</taxon>
        <taxon>Glomeromycotina</taxon>
        <taxon>Glomeromycetes</taxon>
        <taxon>Glomerales</taxon>
        <taxon>Glomeraceae</taxon>
        <taxon>Rhizophagus</taxon>
    </lineage>
</organism>
<proteinExistence type="predicted"/>
<comment type="subcellular location">
    <subcellularLocation>
        <location evidence="1">Host cell</location>
    </subcellularLocation>
    <subcellularLocation>
        <location evidence="2">Secreted</location>
    </subcellularLocation>
</comment>
<dbReference type="VEuPathDB" id="FungiDB:RhiirFUN_011251"/>
<evidence type="ECO:0000256" key="3">
    <source>
        <dbReference type="ARBA" id="ARBA00022525"/>
    </source>
</evidence>
<evidence type="ECO:0000259" key="4">
    <source>
        <dbReference type="Pfam" id="PF20147"/>
    </source>
</evidence>
<dbReference type="InterPro" id="IPR019368">
    <property type="entry name" value="Ribosomal_mS29"/>
</dbReference>
<reference evidence="5 6" key="1">
    <citation type="submission" date="2015-10" db="EMBL/GenBank/DDBJ databases">
        <title>Genome analyses suggest a sexual origin of heterokaryosis in a supposedly ancient asexual fungus.</title>
        <authorList>
            <person name="Ropars J."/>
            <person name="Sedzielewska K."/>
            <person name="Noel J."/>
            <person name="Charron P."/>
            <person name="Farinelli L."/>
            <person name="Marton T."/>
            <person name="Kruger M."/>
            <person name="Pelin A."/>
            <person name="Brachmann A."/>
            <person name="Corradi N."/>
        </authorList>
    </citation>
    <scope>NUCLEOTIDE SEQUENCE [LARGE SCALE GENOMIC DNA]</scope>
    <source>
        <strain evidence="5 6">A4</strain>
    </source>
</reference>
<dbReference type="Pfam" id="PF20147">
    <property type="entry name" value="Crinkler"/>
    <property type="match status" value="1"/>
</dbReference>
<gene>
    <name evidence="5" type="ORF">RhiirA4_467514</name>
</gene>
<keyword evidence="6" id="KW-1185">Reference proteome</keyword>
<evidence type="ECO:0000256" key="1">
    <source>
        <dbReference type="ARBA" id="ARBA00004340"/>
    </source>
</evidence>
<comment type="caution">
    <text evidence="5">The sequence shown here is derived from an EMBL/GenBank/DDBJ whole genome shotgun (WGS) entry which is preliminary data.</text>
</comment>
<keyword evidence="3" id="KW-0964">Secreted</keyword>
<evidence type="ECO:0000256" key="2">
    <source>
        <dbReference type="ARBA" id="ARBA00004613"/>
    </source>
</evidence>
<dbReference type="VEuPathDB" id="FungiDB:RhiirA1_395209"/>
<evidence type="ECO:0000313" key="5">
    <source>
        <dbReference type="EMBL" id="PKY50838.1"/>
    </source>
</evidence>
<name>A0A2I1GW36_9GLOM</name>